<protein>
    <submittedName>
        <fullName evidence="1">Uncharacterized protein</fullName>
    </submittedName>
</protein>
<evidence type="ECO:0000313" key="1">
    <source>
        <dbReference type="EMBL" id="TGN27891.1"/>
    </source>
</evidence>
<gene>
    <name evidence="1" type="ORF">E4J94_06675</name>
</gene>
<reference evidence="1 2" key="1">
    <citation type="submission" date="2019-03" db="EMBL/GenBank/DDBJ databases">
        <title>Empedobacter tilapiae sp. nov., isolated from an intestine of Nile tilapia Oreochromis niloticus.</title>
        <authorList>
            <person name="Kim Y.-O."/>
            <person name="Yoon J.-H."/>
        </authorList>
    </citation>
    <scope>NUCLEOTIDE SEQUENCE [LARGE SCALE GENOMIC DNA]</scope>
    <source>
        <strain evidence="1 2">MRS2</strain>
    </source>
</reference>
<dbReference type="RefSeq" id="WP_135835079.1">
    <property type="nucleotide sequence ID" value="NZ_SRPE01000004.1"/>
</dbReference>
<name>A0A4Z1C6F8_9FLAO</name>
<proteinExistence type="predicted"/>
<sequence length="92" mass="10824">MKKIFSIKEGDFMKYKSFEVSEILKKEFIRIYSDNYVNDKEKLLNINLQALFNLGYDEFEELKKDEIIISLIQGANPKDLDITKLPKGFIVI</sequence>
<dbReference type="Proteomes" id="UP000297998">
    <property type="component" value="Unassembled WGS sequence"/>
</dbReference>
<dbReference type="EMBL" id="SRPE01000004">
    <property type="protein sequence ID" value="TGN27891.1"/>
    <property type="molecule type" value="Genomic_DNA"/>
</dbReference>
<dbReference type="OrthoDB" id="1447135at2"/>
<organism evidence="1 2">
    <name type="scientific">Empedobacter tilapiae</name>
    <dbReference type="NCBI Taxonomy" id="2491114"/>
    <lineage>
        <taxon>Bacteria</taxon>
        <taxon>Pseudomonadati</taxon>
        <taxon>Bacteroidota</taxon>
        <taxon>Flavobacteriia</taxon>
        <taxon>Flavobacteriales</taxon>
        <taxon>Weeksellaceae</taxon>
        <taxon>Empedobacter</taxon>
    </lineage>
</organism>
<comment type="caution">
    <text evidence="1">The sequence shown here is derived from an EMBL/GenBank/DDBJ whole genome shotgun (WGS) entry which is preliminary data.</text>
</comment>
<accession>A0A4Z1C6F8</accession>
<keyword evidence="2" id="KW-1185">Reference proteome</keyword>
<dbReference type="AlphaFoldDB" id="A0A4Z1C6F8"/>
<evidence type="ECO:0000313" key="2">
    <source>
        <dbReference type="Proteomes" id="UP000297998"/>
    </source>
</evidence>